<sequence length="255" mass="27293">MNRSSLKTCISTSFLLLVFTQCDTLNQLGSASGTGSSTPSGNPTTSVSSSEAASGIKQALSQGLDRSIKSLAVQDGFLGNAAVKILMPPEAQKVESTLRSIGLGSLCDNLIQSLNRAAESAVKEAAPVFVSALSQLTIRDATNILLSGQQDAATDFFKRTTTNELAKRFSPIVEGALGKHNVAQYWSAVVTRYNQIPLVSDKIETDLNKYVTQKAIAGLFYQVAQEELKIRDNLGGARTTPLLQKVFGYADKQKK</sequence>
<dbReference type="Pfam" id="PF13852">
    <property type="entry name" value="DUF4197"/>
    <property type="match status" value="1"/>
</dbReference>
<evidence type="ECO:0000313" key="2">
    <source>
        <dbReference type="EMBL" id="GGG84424.1"/>
    </source>
</evidence>
<comment type="caution">
    <text evidence="2">The sequence shown here is derived from an EMBL/GenBank/DDBJ whole genome shotgun (WGS) entry which is preliminary data.</text>
</comment>
<accession>A0A917HNG6</accession>
<evidence type="ECO:0000256" key="1">
    <source>
        <dbReference type="SAM" id="MobiDB-lite"/>
    </source>
</evidence>
<proteinExistence type="predicted"/>
<keyword evidence="3" id="KW-1185">Reference proteome</keyword>
<name>A0A917HNG6_9SPHI</name>
<dbReference type="RefSeq" id="WP_188505445.1">
    <property type="nucleotide sequence ID" value="NZ_BMER01000001.1"/>
</dbReference>
<organism evidence="2 3">
    <name type="scientific">Parapedobacter pyrenivorans</name>
    <dbReference type="NCBI Taxonomy" id="1305674"/>
    <lineage>
        <taxon>Bacteria</taxon>
        <taxon>Pseudomonadati</taxon>
        <taxon>Bacteroidota</taxon>
        <taxon>Sphingobacteriia</taxon>
        <taxon>Sphingobacteriales</taxon>
        <taxon>Sphingobacteriaceae</taxon>
        <taxon>Parapedobacter</taxon>
    </lineage>
</organism>
<dbReference type="EMBL" id="BMER01000001">
    <property type="protein sequence ID" value="GGG84424.1"/>
    <property type="molecule type" value="Genomic_DNA"/>
</dbReference>
<feature type="region of interest" description="Disordered" evidence="1">
    <location>
        <begin position="31"/>
        <end position="52"/>
    </location>
</feature>
<evidence type="ECO:0000313" key="3">
    <source>
        <dbReference type="Proteomes" id="UP000660862"/>
    </source>
</evidence>
<gene>
    <name evidence="2" type="ORF">GCM10007415_16970</name>
</gene>
<protein>
    <recommendedName>
        <fullName evidence="4">DUF4197 domain-containing protein</fullName>
    </recommendedName>
</protein>
<feature type="compositionally biased region" description="Low complexity" evidence="1">
    <location>
        <begin position="31"/>
        <end position="50"/>
    </location>
</feature>
<dbReference type="InterPro" id="IPR025245">
    <property type="entry name" value="DUF4197"/>
</dbReference>
<dbReference type="AlphaFoldDB" id="A0A917HNG6"/>
<reference evidence="2" key="2">
    <citation type="submission" date="2020-09" db="EMBL/GenBank/DDBJ databases">
        <authorList>
            <person name="Sun Q."/>
            <person name="Zhou Y."/>
        </authorList>
    </citation>
    <scope>NUCLEOTIDE SEQUENCE</scope>
    <source>
        <strain evidence="2">CGMCC 1.12195</strain>
    </source>
</reference>
<evidence type="ECO:0008006" key="4">
    <source>
        <dbReference type="Google" id="ProtNLM"/>
    </source>
</evidence>
<dbReference type="Proteomes" id="UP000660862">
    <property type="component" value="Unassembled WGS sequence"/>
</dbReference>
<reference evidence="2" key="1">
    <citation type="journal article" date="2014" name="Int. J. Syst. Evol. Microbiol.">
        <title>Complete genome sequence of Corynebacterium casei LMG S-19264T (=DSM 44701T), isolated from a smear-ripened cheese.</title>
        <authorList>
            <consortium name="US DOE Joint Genome Institute (JGI-PGF)"/>
            <person name="Walter F."/>
            <person name="Albersmeier A."/>
            <person name="Kalinowski J."/>
            <person name="Ruckert C."/>
        </authorList>
    </citation>
    <scope>NUCLEOTIDE SEQUENCE</scope>
    <source>
        <strain evidence="2">CGMCC 1.12195</strain>
    </source>
</reference>